<dbReference type="EMBL" id="MBEE01000151">
    <property type="protein sequence ID" value="OCB51426.1"/>
    <property type="molecule type" value="Genomic_DNA"/>
</dbReference>
<dbReference type="OrthoDB" id="4629939at2"/>
<dbReference type="Proteomes" id="UP000092683">
    <property type="component" value="Unassembled WGS sequence"/>
</dbReference>
<evidence type="ECO:0008006" key="3">
    <source>
        <dbReference type="Google" id="ProtNLM"/>
    </source>
</evidence>
<organism evidence="1 2">
    <name type="scientific">Mycobacterium malmoense</name>
    <dbReference type="NCBI Taxonomy" id="1780"/>
    <lineage>
        <taxon>Bacteria</taxon>
        <taxon>Bacillati</taxon>
        <taxon>Actinomycetota</taxon>
        <taxon>Actinomycetes</taxon>
        <taxon>Mycobacteriales</taxon>
        <taxon>Mycobacteriaceae</taxon>
        <taxon>Mycobacterium</taxon>
    </lineage>
</organism>
<gene>
    <name evidence="1" type="ORF">A5677_22720</name>
</gene>
<name>A0A1B9D707_MYCMA</name>
<accession>A0A1B9D707</accession>
<evidence type="ECO:0000313" key="2">
    <source>
        <dbReference type="Proteomes" id="UP000092683"/>
    </source>
</evidence>
<sequence length="80" mass="8468">MPADPPSDETATVWASTFVPSRSPIPEFGQEGYSVAWVDTRDGRVQLLVSGARPGAGAVGRIVERKLGEADVLLFEADPA</sequence>
<dbReference type="AlphaFoldDB" id="A0A1B9D707"/>
<comment type="caution">
    <text evidence="1">The sequence shown here is derived from an EMBL/GenBank/DDBJ whole genome shotgun (WGS) entry which is preliminary data.</text>
</comment>
<proteinExistence type="predicted"/>
<dbReference type="RefSeq" id="WP_065445220.1">
    <property type="nucleotide sequence ID" value="NZ_MBEA01000195.1"/>
</dbReference>
<protein>
    <recommendedName>
        <fullName evidence="3">DUF35 domain-containing protein</fullName>
    </recommendedName>
</protein>
<reference evidence="1 2" key="1">
    <citation type="submission" date="2016-06" db="EMBL/GenBank/DDBJ databases">
        <authorList>
            <person name="Kjaerup R.B."/>
            <person name="Dalgaard T.S."/>
            <person name="Juul-Madsen H.R."/>
        </authorList>
    </citation>
    <scope>NUCLEOTIDE SEQUENCE [LARGE SCALE GENOMIC DNA]</scope>
    <source>
        <strain evidence="1 2">E3012</strain>
    </source>
</reference>
<evidence type="ECO:0000313" key="1">
    <source>
        <dbReference type="EMBL" id="OCB51426.1"/>
    </source>
</evidence>